<protein>
    <recommendedName>
        <fullName evidence="2">SRR1-like domain-containing protein</fullName>
    </recommendedName>
</protein>
<dbReference type="PANTHER" id="PTHR42080:SF3">
    <property type="entry name" value="SRR1-LIKE DOMAIN-CONTAINING PROTEIN"/>
    <property type="match status" value="1"/>
</dbReference>
<sequence>MALDAVAPLQGLAPDAPEPLSDRPATGQSLWRLLRMASAATLTGSISVAETDKETGSNSGAEPYVDSVAKPLRPRATSTPLLTLTPPPPEVEVNSDDVLGQRRADMAAVAERIWALYDAGVPLYTREALLDMARQLSSSSSVRDGSRNASISVRGIDGVRVRLSTQSGAISESNIHPDIVLVNIRPEIQYWNIEKLTGSGRWHVRHFHPEHAFLSLRISHSREARYRNPANGSVSIQGSRTVCDLASSLAHAAASETTPTPDAGEPADPVPVPLCPPRPSISSSPLAVDETRAIFRQHRAEWDASEACKTLRATLAEALTAAPATALAVRKIVAFACGSIADASPREIGRHAVQHAMLLTVRDFLQDFQQSCTDPAYDDADIATLTEHGITVIEDPHGFLAVDESAIVIAVAPSVPVRQIVADLARPAAMIWTRLPIASISSSSPFMSIPPTPHGIDDRGGWSDPPSSRVIAMVRDAYTEWPFPYDVKNFGIGEGMAVYVRTETISSNGTLTAADDTHLAVDNGAGSLLQQLRRKLSYQWKA</sequence>
<dbReference type="InterPro" id="IPR012942">
    <property type="entry name" value="SRR1-like"/>
</dbReference>
<dbReference type="AlphaFoldDB" id="F0XLA5"/>
<name>F0XLA5_GROCL</name>
<dbReference type="Pfam" id="PF07985">
    <property type="entry name" value="SRR1"/>
    <property type="match status" value="1"/>
</dbReference>
<dbReference type="PANTHER" id="PTHR42080">
    <property type="entry name" value="SRR1 DOMAIN-CONTAINING PROTEIN"/>
    <property type="match status" value="1"/>
</dbReference>
<evidence type="ECO:0000259" key="2">
    <source>
        <dbReference type="Pfam" id="PF07985"/>
    </source>
</evidence>
<feature type="domain" description="SRR1-like" evidence="2">
    <location>
        <begin position="325"/>
        <end position="430"/>
    </location>
</feature>
<proteinExistence type="predicted"/>
<keyword evidence="4" id="KW-1185">Reference proteome</keyword>
<organism evidence="4">
    <name type="scientific">Grosmannia clavigera (strain kw1407 / UAMH 11150)</name>
    <name type="common">Blue stain fungus</name>
    <name type="synonym">Graphiocladiella clavigera</name>
    <dbReference type="NCBI Taxonomy" id="655863"/>
    <lineage>
        <taxon>Eukaryota</taxon>
        <taxon>Fungi</taxon>
        <taxon>Dikarya</taxon>
        <taxon>Ascomycota</taxon>
        <taxon>Pezizomycotina</taxon>
        <taxon>Sordariomycetes</taxon>
        <taxon>Sordariomycetidae</taxon>
        <taxon>Ophiostomatales</taxon>
        <taxon>Ophiostomataceae</taxon>
        <taxon>Leptographium</taxon>
    </lineage>
</organism>
<dbReference type="OrthoDB" id="5230585at2759"/>
<reference evidence="3 4" key="1">
    <citation type="journal article" date="2011" name="Proc. Natl. Acad. Sci. U.S.A.">
        <title>Genome and transcriptome analyses of the mountain pine beetle-fungal symbiont Grosmannia clavigera, a lodgepole pine pathogen.</title>
        <authorList>
            <person name="DiGuistini S."/>
            <person name="Wang Y."/>
            <person name="Liao N.Y."/>
            <person name="Taylor G."/>
            <person name="Tanguay P."/>
            <person name="Feau N."/>
            <person name="Henrissat B."/>
            <person name="Chan S.K."/>
            <person name="Hesse-Orce U."/>
            <person name="Alamouti S.M."/>
            <person name="Tsui C.K.M."/>
            <person name="Docking R.T."/>
            <person name="Levasseur A."/>
            <person name="Haridas S."/>
            <person name="Robertson G."/>
            <person name="Birol I."/>
            <person name="Holt R.A."/>
            <person name="Marra M.A."/>
            <person name="Hamelin R.C."/>
            <person name="Hirst M."/>
            <person name="Jones S.J.M."/>
            <person name="Bohlmann J."/>
            <person name="Breuil C."/>
        </authorList>
    </citation>
    <scope>NUCLEOTIDE SEQUENCE [LARGE SCALE GENOMIC DNA]</scope>
    <source>
        <strain evidence="4">kw1407 / UAMH 11150</strain>
    </source>
</reference>
<accession>F0XLA5</accession>
<gene>
    <name evidence="3" type="ORF">CMQ_6274</name>
</gene>
<dbReference type="EMBL" id="GL629794">
    <property type="protein sequence ID" value="EFX01332.1"/>
    <property type="molecule type" value="Genomic_DNA"/>
</dbReference>
<evidence type="ECO:0000256" key="1">
    <source>
        <dbReference type="SAM" id="MobiDB-lite"/>
    </source>
</evidence>
<feature type="region of interest" description="Disordered" evidence="1">
    <location>
        <begin position="1"/>
        <end position="25"/>
    </location>
</feature>
<evidence type="ECO:0000313" key="4">
    <source>
        <dbReference type="Proteomes" id="UP000007796"/>
    </source>
</evidence>
<dbReference type="RefSeq" id="XP_014170814.1">
    <property type="nucleotide sequence ID" value="XM_014315339.1"/>
</dbReference>
<dbReference type="Proteomes" id="UP000007796">
    <property type="component" value="Unassembled WGS sequence"/>
</dbReference>
<dbReference type="GeneID" id="25979689"/>
<dbReference type="InParanoid" id="F0XLA5"/>
<evidence type="ECO:0000313" key="3">
    <source>
        <dbReference type="EMBL" id="EFX01332.1"/>
    </source>
</evidence>
<dbReference type="eggNOG" id="ENOG502SF95">
    <property type="taxonomic scope" value="Eukaryota"/>
</dbReference>
<dbReference type="HOGENOM" id="CLU_032332_2_0_1"/>